<accession>A0ABM9B0F0</accession>
<dbReference type="InterPro" id="IPR005901">
    <property type="entry name" value="GLPGLI"/>
</dbReference>
<sequence length="175" mass="20127">MNDGSTYTYYLPHEFYTWSITYPSKVVAERKILEDQTPIYFKGQPNPEWEITTETKIIDGYTVQKAICTNSYVPATGDYHLQDAIAWFTMDIPVSVGPERYYGLPGLIVLLEHSGRKTVRTKLKAISFDDIDTVDAVEVPAAAIVVSLEEIVRPYGIDRKWLRDEKKRWKEVSSR</sequence>
<gene>
    <name evidence="1" type="ORF">LEM8419_01701</name>
</gene>
<dbReference type="Proteomes" id="UP000837803">
    <property type="component" value="Unassembled WGS sequence"/>
</dbReference>
<keyword evidence="2" id="KW-1185">Reference proteome</keyword>
<dbReference type="EMBL" id="CAKLPZ010000002">
    <property type="protein sequence ID" value="CAH1000567.1"/>
    <property type="molecule type" value="Genomic_DNA"/>
</dbReference>
<protein>
    <recommendedName>
        <fullName evidence="3">GLPGLI family protein</fullName>
    </recommendedName>
</protein>
<dbReference type="NCBIfam" id="TIGR01200">
    <property type="entry name" value="GLPGLI"/>
    <property type="match status" value="1"/>
</dbReference>
<evidence type="ECO:0000313" key="2">
    <source>
        <dbReference type="Proteomes" id="UP000837803"/>
    </source>
</evidence>
<reference evidence="1" key="1">
    <citation type="submission" date="2021-12" db="EMBL/GenBank/DDBJ databases">
        <authorList>
            <person name="Rodrigo-Torres L."/>
            <person name="Arahal R. D."/>
            <person name="Lucena T."/>
        </authorList>
    </citation>
    <scope>NUCLEOTIDE SEQUENCE</scope>
    <source>
        <strain evidence="1">CECT 8419</strain>
    </source>
</reference>
<evidence type="ECO:0008006" key="3">
    <source>
        <dbReference type="Google" id="ProtNLM"/>
    </source>
</evidence>
<proteinExistence type="predicted"/>
<dbReference type="Pfam" id="PF09697">
    <property type="entry name" value="Porph_ging"/>
    <property type="match status" value="1"/>
</dbReference>
<comment type="caution">
    <text evidence="1">The sequence shown here is derived from an EMBL/GenBank/DDBJ whole genome shotgun (WGS) entry which is preliminary data.</text>
</comment>
<organism evidence="1 2">
    <name type="scientific">Neolewinella maritima</name>
    <dbReference type="NCBI Taxonomy" id="1383882"/>
    <lineage>
        <taxon>Bacteria</taxon>
        <taxon>Pseudomonadati</taxon>
        <taxon>Bacteroidota</taxon>
        <taxon>Saprospiria</taxon>
        <taxon>Saprospirales</taxon>
        <taxon>Lewinellaceae</taxon>
        <taxon>Neolewinella</taxon>
    </lineage>
</organism>
<name>A0ABM9B0F0_9BACT</name>
<evidence type="ECO:0000313" key="1">
    <source>
        <dbReference type="EMBL" id="CAH1000567.1"/>
    </source>
</evidence>